<dbReference type="RefSeq" id="WP_115280650.1">
    <property type="nucleotide sequence ID" value="NZ_AP022600.1"/>
</dbReference>
<evidence type="ECO:0000256" key="1">
    <source>
        <dbReference type="SAM" id="Coils"/>
    </source>
</evidence>
<dbReference type="PANTHER" id="PTHR39082:SF1">
    <property type="entry name" value="SCAVENGER RECEPTOR CLASS A MEMBER 3"/>
    <property type="match status" value="1"/>
</dbReference>
<dbReference type="Pfam" id="PF02591">
    <property type="entry name" value="Zn_ribbon_9"/>
    <property type="match status" value="1"/>
</dbReference>
<keyword evidence="1" id="KW-0175">Coiled coil</keyword>
<sequence length="239" mass="26305">MKADSAQQRLLLELTELDADLSRIAHRAKTLAEQKRLDELQAEQRAAADRVAVLQISVDDLDGQAARLETEIDGVRQREDRDRSLMDSGSVNPKQLSELQHELETLERRQASLEDSLLEVMERREELVAQQSGEQEQIDRLGADVAHALSDRDAALAEIEQSRTVAGQRRIALVDSLDAELVALYQKAGAGVLQGRRCGACRIEIDRGESARIAAAAEDDVVRCPECGAILLRSKGFGS</sequence>
<accession>A0A378TMK8</accession>
<feature type="domain" description="CT398-like coiled coil hairpin" evidence="3">
    <location>
        <begin position="14"/>
        <end position="188"/>
    </location>
</feature>
<organism evidence="4 5">
    <name type="scientific">Mycolicibacterium tokaiense</name>
    <dbReference type="NCBI Taxonomy" id="39695"/>
    <lineage>
        <taxon>Bacteria</taxon>
        <taxon>Bacillati</taxon>
        <taxon>Actinomycetota</taxon>
        <taxon>Actinomycetes</taxon>
        <taxon>Mycobacteriales</taxon>
        <taxon>Mycobacteriaceae</taxon>
        <taxon>Mycolicibacterium</taxon>
    </lineage>
</organism>
<reference evidence="4 5" key="1">
    <citation type="submission" date="2018-06" db="EMBL/GenBank/DDBJ databases">
        <authorList>
            <consortium name="Pathogen Informatics"/>
            <person name="Doyle S."/>
        </authorList>
    </citation>
    <scope>NUCLEOTIDE SEQUENCE [LARGE SCALE GENOMIC DNA]</scope>
    <source>
        <strain evidence="4 5">NCTC10821</strain>
    </source>
</reference>
<dbReference type="InterPro" id="IPR003743">
    <property type="entry name" value="Zf-RING_7"/>
</dbReference>
<dbReference type="OrthoDB" id="9784388at2"/>
<dbReference type="InterPro" id="IPR052376">
    <property type="entry name" value="Oxidative_Scav/Glycosyltrans"/>
</dbReference>
<gene>
    <name evidence="4" type="ORF">NCTC10821_05363</name>
</gene>
<dbReference type="Gene3D" id="1.10.287.1490">
    <property type="match status" value="1"/>
</dbReference>
<protein>
    <submittedName>
        <fullName evidence="4">Zn-ribbon protein, possibly nucleic acid-binding protein</fullName>
    </submittedName>
</protein>
<evidence type="ECO:0000313" key="5">
    <source>
        <dbReference type="Proteomes" id="UP000254978"/>
    </source>
</evidence>
<feature type="domain" description="C4-type zinc ribbon" evidence="2">
    <location>
        <begin position="197"/>
        <end position="231"/>
    </location>
</feature>
<name>A0A378TMK8_9MYCO</name>
<evidence type="ECO:0000313" key="4">
    <source>
        <dbReference type="EMBL" id="STZ61804.1"/>
    </source>
</evidence>
<keyword evidence="5" id="KW-1185">Reference proteome</keyword>
<evidence type="ECO:0000259" key="3">
    <source>
        <dbReference type="Pfam" id="PF24481"/>
    </source>
</evidence>
<dbReference type="PANTHER" id="PTHR39082">
    <property type="entry name" value="PHOSPHOLIPASE C-BETA-2-RELATED"/>
    <property type="match status" value="1"/>
</dbReference>
<dbReference type="Proteomes" id="UP000254978">
    <property type="component" value="Unassembled WGS sequence"/>
</dbReference>
<dbReference type="AlphaFoldDB" id="A0A378TMK8"/>
<proteinExistence type="predicted"/>
<dbReference type="Pfam" id="PF24481">
    <property type="entry name" value="CT398_CC"/>
    <property type="match status" value="1"/>
</dbReference>
<dbReference type="InterPro" id="IPR056003">
    <property type="entry name" value="CT398_CC_hairpin"/>
</dbReference>
<dbReference type="EMBL" id="UGQT01000001">
    <property type="protein sequence ID" value="STZ61804.1"/>
    <property type="molecule type" value="Genomic_DNA"/>
</dbReference>
<evidence type="ECO:0000259" key="2">
    <source>
        <dbReference type="Pfam" id="PF02591"/>
    </source>
</evidence>
<feature type="coiled-coil region" evidence="1">
    <location>
        <begin position="51"/>
        <end position="123"/>
    </location>
</feature>